<dbReference type="InterPro" id="IPR016166">
    <property type="entry name" value="FAD-bd_PCMH"/>
</dbReference>
<dbReference type="InterPro" id="IPR016170">
    <property type="entry name" value="Cytok_DH_C_sf"/>
</dbReference>
<dbReference type="Gene3D" id="3.30.465.10">
    <property type="match status" value="1"/>
</dbReference>
<organism evidence="5 6">
    <name type="scientific">Pendulispora albinea</name>
    <dbReference type="NCBI Taxonomy" id="2741071"/>
    <lineage>
        <taxon>Bacteria</taxon>
        <taxon>Pseudomonadati</taxon>
        <taxon>Myxococcota</taxon>
        <taxon>Myxococcia</taxon>
        <taxon>Myxococcales</taxon>
        <taxon>Sorangiineae</taxon>
        <taxon>Pendulisporaceae</taxon>
        <taxon>Pendulispora</taxon>
    </lineage>
</organism>
<dbReference type="PANTHER" id="PTHR43762">
    <property type="entry name" value="L-GULONOLACTONE OXIDASE"/>
    <property type="match status" value="1"/>
</dbReference>
<dbReference type="InterPro" id="IPR016169">
    <property type="entry name" value="FAD-bd_PCMH_sub2"/>
</dbReference>
<accession>A0ABZ2LSG4</accession>
<keyword evidence="3" id="KW-0732">Signal</keyword>
<dbReference type="Gene3D" id="3.30.43.10">
    <property type="entry name" value="Uridine Diphospho-n-acetylenolpyruvylglucosamine Reductase, domain 2"/>
    <property type="match status" value="1"/>
</dbReference>
<reference evidence="5 6" key="1">
    <citation type="submission" date="2021-12" db="EMBL/GenBank/DDBJ databases">
        <title>Discovery of the Pendulisporaceae a myxobacterial family with distinct sporulation behavior and unique specialized metabolism.</title>
        <authorList>
            <person name="Garcia R."/>
            <person name="Popoff A."/>
            <person name="Bader C.D."/>
            <person name="Loehr J."/>
            <person name="Walesch S."/>
            <person name="Walt C."/>
            <person name="Boldt J."/>
            <person name="Bunk B."/>
            <person name="Haeckl F.J.F.P.J."/>
            <person name="Gunesch A.P."/>
            <person name="Birkelbach J."/>
            <person name="Nuebel U."/>
            <person name="Pietschmann T."/>
            <person name="Bach T."/>
            <person name="Mueller R."/>
        </authorList>
    </citation>
    <scope>NUCLEOTIDE SEQUENCE [LARGE SCALE GENOMIC DNA]</scope>
    <source>
        <strain evidence="5 6">MSr11954</strain>
    </source>
</reference>
<dbReference type="Gene3D" id="1.10.45.10">
    <property type="entry name" value="Vanillyl-alcohol Oxidase, Chain A, domain 4"/>
    <property type="match status" value="1"/>
</dbReference>
<dbReference type="Proteomes" id="UP001370348">
    <property type="component" value="Chromosome"/>
</dbReference>
<evidence type="ECO:0000313" key="5">
    <source>
        <dbReference type="EMBL" id="WXB12793.1"/>
    </source>
</evidence>
<gene>
    <name evidence="5" type="ORF">LZC94_33700</name>
</gene>
<feature type="chain" id="PRO_5045585408" evidence="3">
    <location>
        <begin position="32"/>
        <end position="577"/>
    </location>
</feature>
<dbReference type="InterPro" id="IPR006311">
    <property type="entry name" value="TAT_signal"/>
</dbReference>
<evidence type="ECO:0000256" key="2">
    <source>
        <dbReference type="ARBA" id="ARBA00022827"/>
    </source>
</evidence>
<dbReference type="InterPro" id="IPR015213">
    <property type="entry name" value="Cholesterol_OX_subst-bd"/>
</dbReference>
<evidence type="ECO:0000256" key="1">
    <source>
        <dbReference type="ARBA" id="ARBA00022630"/>
    </source>
</evidence>
<feature type="signal peptide" evidence="3">
    <location>
        <begin position="1"/>
        <end position="31"/>
    </location>
</feature>
<dbReference type="Gene3D" id="3.40.462.10">
    <property type="entry name" value="FAD-linked oxidases, C-terminal domain"/>
    <property type="match status" value="1"/>
</dbReference>
<proteinExistence type="predicted"/>
<dbReference type="PANTHER" id="PTHR43762:SF1">
    <property type="entry name" value="D-ARABINONO-1,4-LACTONE OXIDASE"/>
    <property type="match status" value="1"/>
</dbReference>
<evidence type="ECO:0000313" key="6">
    <source>
        <dbReference type="Proteomes" id="UP001370348"/>
    </source>
</evidence>
<evidence type="ECO:0000256" key="3">
    <source>
        <dbReference type="SAM" id="SignalP"/>
    </source>
</evidence>
<dbReference type="InterPro" id="IPR016167">
    <property type="entry name" value="FAD-bd_PCMH_sub1"/>
</dbReference>
<dbReference type="InterPro" id="IPR016171">
    <property type="entry name" value="Vanillyl_alc_oxidase_C-sub2"/>
</dbReference>
<dbReference type="SUPFAM" id="SSF55103">
    <property type="entry name" value="FAD-linked oxidases, C-terminal domain"/>
    <property type="match status" value="1"/>
</dbReference>
<dbReference type="Pfam" id="PF01565">
    <property type="entry name" value="FAD_binding_4"/>
    <property type="match status" value="1"/>
</dbReference>
<dbReference type="InterPro" id="IPR016164">
    <property type="entry name" value="FAD-linked_Oxase-like_C"/>
</dbReference>
<keyword evidence="1" id="KW-0285">Flavoprotein</keyword>
<dbReference type="Pfam" id="PF09129">
    <property type="entry name" value="Chol_subst-bind"/>
    <property type="match status" value="1"/>
</dbReference>
<dbReference type="SUPFAM" id="SSF56176">
    <property type="entry name" value="FAD-binding/transporter-associated domain-like"/>
    <property type="match status" value="1"/>
</dbReference>
<keyword evidence="6" id="KW-1185">Reference proteome</keyword>
<protein>
    <submittedName>
        <fullName evidence="5">FAD-binding protein</fullName>
    </submittedName>
</protein>
<dbReference type="InterPro" id="IPR006094">
    <property type="entry name" value="Oxid_FAD_bind_N"/>
</dbReference>
<name>A0ABZ2LSG4_9BACT</name>
<evidence type="ECO:0000259" key="4">
    <source>
        <dbReference type="PROSITE" id="PS51387"/>
    </source>
</evidence>
<dbReference type="InterPro" id="IPR036318">
    <property type="entry name" value="FAD-bd_PCMH-like_sf"/>
</dbReference>
<dbReference type="PROSITE" id="PS51318">
    <property type="entry name" value="TAT"/>
    <property type="match status" value="1"/>
</dbReference>
<dbReference type="InterPro" id="IPR010031">
    <property type="entry name" value="FAD_lactone_oxidase-like"/>
</dbReference>
<dbReference type="RefSeq" id="WP_394822413.1">
    <property type="nucleotide sequence ID" value="NZ_CP089984.1"/>
</dbReference>
<dbReference type="PROSITE" id="PS51387">
    <property type="entry name" value="FAD_PCMH"/>
    <property type="match status" value="1"/>
</dbReference>
<feature type="domain" description="FAD-binding PCMH-type" evidence="4">
    <location>
        <begin position="64"/>
        <end position="254"/>
    </location>
</feature>
<dbReference type="EMBL" id="CP089984">
    <property type="protein sequence ID" value="WXB12793.1"/>
    <property type="molecule type" value="Genomic_DNA"/>
</dbReference>
<sequence length="577" mass="62749">MTQRNVSRRLLLRGAASAAALGALHWTPAFRIAVASAASTIAAPPNALQGISIYQQAFRNWSGEIALDGLWTAAPSSPDDVVALANWAHENGWQLRPRGHGHNWSPLVVPPGTRANVLLVDTTQHLTAVTVHKGAPASVTAQAGVSMESLLQILEDAGYGVTACPAPGDLTLGGVLAIDGHGTAIPARGERLTPGHTFGSISNLVIALTAVVWNEGANRYELKTFHRSDPEIGAFLVHLGRAFITEAVLRVGENKRLRCQSSYAILADDMFAPPSKAGPHAFANLVEGSGRVEAIWFPFTPAPWLKVWSVAPARPWSSREVCHPFNYPFSDSLPQPVSDLISKVTRGASELTPVFENAQMGLVAAGLIATASLDIWGWSKDVMLYVRPTTLRVTANGYAILTNRRNIQRVVSDFYAYYKKALRTYQEKCRYPMNGPLEIRVTGLDDPADALVPGAVAPRLSAVRPRRDHPEWDVAVWLDILTLSGTAHAQPFYRETEAWILSNYTGSYAAVRPEWSKGWGYDGKSAWSDPTILGTTIPNAYRAGQPADENWDAAIATLDAYDPHRVFTNTFLDRLLV</sequence>
<keyword evidence="2" id="KW-0274">FAD</keyword>